<dbReference type="GO" id="GO:0052621">
    <property type="term" value="F:diguanylate cyclase activity"/>
    <property type="evidence" value="ECO:0007669"/>
    <property type="project" value="UniProtKB-EC"/>
</dbReference>
<keyword evidence="3" id="KW-0548">Nucleotidyltransferase</keyword>
<dbReference type="EC" id="2.7.7.65" evidence="3"/>
<feature type="transmembrane region" description="Helical" evidence="1">
    <location>
        <begin position="14"/>
        <end position="34"/>
    </location>
</feature>
<evidence type="ECO:0000313" key="4">
    <source>
        <dbReference type="Proteomes" id="UP001595840"/>
    </source>
</evidence>
<dbReference type="InterPro" id="IPR000160">
    <property type="entry name" value="GGDEF_dom"/>
</dbReference>
<dbReference type="Pfam" id="PF00990">
    <property type="entry name" value="GGDEF"/>
    <property type="match status" value="1"/>
</dbReference>
<dbReference type="Gene3D" id="3.30.70.270">
    <property type="match status" value="1"/>
</dbReference>
<keyword evidence="1" id="KW-0472">Membrane</keyword>
<keyword evidence="4" id="KW-1185">Reference proteome</keyword>
<dbReference type="SUPFAM" id="SSF55073">
    <property type="entry name" value="Nucleotide cyclase"/>
    <property type="match status" value="1"/>
</dbReference>
<organism evidence="3 4">
    <name type="scientific">Simiduia curdlanivorans</name>
    <dbReference type="NCBI Taxonomy" id="1492769"/>
    <lineage>
        <taxon>Bacteria</taxon>
        <taxon>Pseudomonadati</taxon>
        <taxon>Pseudomonadota</taxon>
        <taxon>Gammaproteobacteria</taxon>
        <taxon>Cellvibrionales</taxon>
        <taxon>Cellvibrionaceae</taxon>
        <taxon>Simiduia</taxon>
    </lineage>
</organism>
<dbReference type="RefSeq" id="WP_290265210.1">
    <property type="nucleotide sequence ID" value="NZ_JAUFQG010000006.1"/>
</dbReference>
<evidence type="ECO:0000259" key="2">
    <source>
        <dbReference type="Pfam" id="PF00990"/>
    </source>
</evidence>
<evidence type="ECO:0000256" key="1">
    <source>
        <dbReference type="SAM" id="Phobius"/>
    </source>
</evidence>
<keyword evidence="3" id="KW-0808">Transferase</keyword>
<dbReference type="EMBL" id="JBHSCX010000015">
    <property type="protein sequence ID" value="MFC4363053.1"/>
    <property type="molecule type" value="Genomic_DNA"/>
</dbReference>
<comment type="caution">
    <text evidence="3">The sequence shown here is derived from an EMBL/GenBank/DDBJ whole genome shotgun (WGS) entry which is preliminary data.</text>
</comment>
<feature type="domain" description="GGDEF" evidence="2">
    <location>
        <begin position="89"/>
        <end position="151"/>
    </location>
</feature>
<gene>
    <name evidence="3" type="ORF">ACFOX3_12120</name>
</gene>
<reference evidence="4" key="1">
    <citation type="journal article" date="2019" name="Int. J. Syst. Evol. Microbiol.">
        <title>The Global Catalogue of Microorganisms (GCM) 10K type strain sequencing project: providing services to taxonomists for standard genome sequencing and annotation.</title>
        <authorList>
            <consortium name="The Broad Institute Genomics Platform"/>
            <consortium name="The Broad Institute Genome Sequencing Center for Infectious Disease"/>
            <person name="Wu L."/>
            <person name="Ma J."/>
        </authorList>
    </citation>
    <scope>NUCLEOTIDE SEQUENCE [LARGE SCALE GENOMIC DNA]</scope>
    <source>
        <strain evidence="4">CECT 8570</strain>
    </source>
</reference>
<keyword evidence="1" id="KW-0812">Transmembrane</keyword>
<dbReference type="InterPro" id="IPR043128">
    <property type="entry name" value="Rev_trsase/Diguanyl_cyclase"/>
</dbReference>
<protein>
    <submittedName>
        <fullName evidence="3">Diguanylate cyclase domain-containing protein</fullName>
        <ecNumber evidence="3">2.7.7.65</ecNumber>
    </submittedName>
</protein>
<evidence type="ECO:0000313" key="3">
    <source>
        <dbReference type="EMBL" id="MFC4363053.1"/>
    </source>
</evidence>
<name>A0ABV8V5R3_9GAMM</name>
<dbReference type="Proteomes" id="UP001595840">
    <property type="component" value="Unassembled WGS sequence"/>
</dbReference>
<accession>A0ABV8V5R3</accession>
<feature type="transmembrane region" description="Helical" evidence="1">
    <location>
        <begin position="54"/>
        <end position="71"/>
    </location>
</feature>
<keyword evidence="1" id="KW-1133">Transmembrane helix</keyword>
<proteinExistence type="predicted"/>
<dbReference type="InterPro" id="IPR029787">
    <property type="entry name" value="Nucleotide_cyclase"/>
</dbReference>
<sequence length="240" mass="27912">MLDTLKAQLRSKMFFDLVASVLIYLSSVIYFAHIDAFEHLTELTHRYEDFELDELLTSTIVLTFLFAIFAYRRWQDVRKLSLYCEELSMIDPITLLPNRRVIDRLLREIREGRDTQSSFPLSLILVDINGLENIQSRLGNAVAEQATLELFYRYSLLLETNQLISYRNANQCLLFCPQLDRPAALALCEEICNVELDARKTTLNLLSFKAVSITLKAREEIDGVFDRLEDLLCLRQFHGY</sequence>